<dbReference type="EMBL" id="BSXS01010742">
    <property type="protein sequence ID" value="GME98814.1"/>
    <property type="molecule type" value="Genomic_DNA"/>
</dbReference>
<organism evidence="1 2">
    <name type="scientific">Ambrosiozyma monospora</name>
    <name type="common">Yeast</name>
    <name type="synonym">Endomycopsis monosporus</name>
    <dbReference type="NCBI Taxonomy" id="43982"/>
    <lineage>
        <taxon>Eukaryota</taxon>
        <taxon>Fungi</taxon>
        <taxon>Dikarya</taxon>
        <taxon>Ascomycota</taxon>
        <taxon>Saccharomycotina</taxon>
        <taxon>Pichiomycetes</taxon>
        <taxon>Pichiales</taxon>
        <taxon>Pichiaceae</taxon>
        <taxon>Ambrosiozyma</taxon>
    </lineage>
</organism>
<gene>
    <name evidence="1" type="ORF">Amon02_001053000</name>
</gene>
<evidence type="ECO:0000313" key="1">
    <source>
        <dbReference type="EMBL" id="GME98814.1"/>
    </source>
</evidence>
<sequence>MVFHQLIQLFPTPVLHLLKSLPTSFPLTPLLQLLHPSSTASSPSETAFNPTITGEVQAGLAEPAWRVNIPLGIINFDSFSIVSTNTFGNFEASDIEVILKSPEEDVTADAVVNVSADKFEASYFGDKSGHSDIDVEFLGKSLVGAGVFTADFELTIYEEGAKKVKRATRVFKLSATVSTIGLYNSSSALQSSSPSTSGSGISSSASSGISSRQSFSPSVSSGVLSIIVLLLLLIHLLHHLLYHLIHH</sequence>
<reference evidence="1" key="1">
    <citation type="submission" date="2023-04" db="EMBL/GenBank/DDBJ databases">
        <title>Ambrosiozyma monospora NBRC 10751.</title>
        <authorList>
            <person name="Ichikawa N."/>
            <person name="Sato H."/>
            <person name="Tonouchi N."/>
        </authorList>
    </citation>
    <scope>NUCLEOTIDE SEQUENCE</scope>
    <source>
        <strain evidence="1">NBRC 10751</strain>
    </source>
</reference>
<accession>A0ACB5U0V8</accession>
<keyword evidence="2" id="KW-1185">Reference proteome</keyword>
<proteinExistence type="predicted"/>
<protein>
    <submittedName>
        <fullName evidence="1">Unnamed protein product</fullName>
    </submittedName>
</protein>
<dbReference type="Proteomes" id="UP001165064">
    <property type="component" value="Unassembled WGS sequence"/>
</dbReference>
<name>A0ACB5U0V8_AMBMO</name>
<evidence type="ECO:0000313" key="2">
    <source>
        <dbReference type="Proteomes" id="UP001165064"/>
    </source>
</evidence>
<comment type="caution">
    <text evidence="1">The sequence shown here is derived from an EMBL/GenBank/DDBJ whole genome shotgun (WGS) entry which is preliminary data.</text>
</comment>